<gene>
    <name evidence="15" type="ORF">FEM48_Zijuj08G0013500</name>
</gene>
<feature type="compositionally biased region" description="Low complexity" evidence="13">
    <location>
        <begin position="34"/>
        <end position="47"/>
    </location>
</feature>
<dbReference type="GO" id="GO:0019432">
    <property type="term" value="P:triglyceride biosynthetic process"/>
    <property type="evidence" value="ECO:0007669"/>
    <property type="project" value="InterPro"/>
</dbReference>
<sequence>MAISDSPESVGTTATTMTNHSDSDLNLSIRRRSSSTAAAKTMSDSTSKTNALLADNNSSEQRLMRHSTCGSDCDCEDDKDRIRAVDDPLVSSANAKVSDKKEARERIGDGDDRGGKDFSAFKLAYRPSAPAHKRVKESPLSSDAIFKQSHAGLFNLCIVVLVAVNSRLIIENLMKYGWLMKTGFWFSSTSLRDWPLLMCCLTLPIFPLAAFAVEQLAQRKCISDPVVICLHIIITTTSILYPVFVILRCDSAVLSGVALMLFACIVWLKLGEVPPSSLTVDCTYDVSFKSLAYFMVAPTLCYQLSYPRTTCIRKGWVFRQLVKLIIFTGVMGFIIEQYINPLVKNSQHPLKGNLLYAIERVLKLSVPNLYVWLCMFYCFFHLWLNILAELLCFGDREFYKDWWNAKTVEEYWRLWNMPVHKWMFRHIYIPCLQNGISKGVAVVIAFLVSAIFHEVSVYCCSLPHIQVLGFYWDYAPGSLGLDHKLPARKVQKLNGMCIFYPRVGNMIFWFIFCILGQPMCVLLYYHDLLNRKARSE</sequence>
<organism evidence="15 16">
    <name type="scientific">Ziziphus jujuba var. spinosa</name>
    <dbReference type="NCBI Taxonomy" id="714518"/>
    <lineage>
        <taxon>Eukaryota</taxon>
        <taxon>Viridiplantae</taxon>
        <taxon>Streptophyta</taxon>
        <taxon>Embryophyta</taxon>
        <taxon>Tracheophyta</taxon>
        <taxon>Spermatophyta</taxon>
        <taxon>Magnoliopsida</taxon>
        <taxon>eudicotyledons</taxon>
        <taxon>Gunneridae</taxon>
        <taxon>Pentapetalae</taxon>
        <taxon>rosids</taxon>
        <taxon>fabids</taxon>
        <taxon>Rosales</taxon>
        <taxon>Rhamnaceae</taxon>
        <taxon>Paliureae</taxon>
        <taxon>Ziziphus</taxon>
    </lineage>
</organism>
<dbReference type="GO" id="GO:0005789">
    <property type="term" value="C:endoplasmic reticulum membrane"/>
    <property type="evidence" value="ECO:0007669"/>
    <property type="project" value="UniProtKB-SubCell"/>
</dbReference>
<dbReference type="InterPro" id="IPR027251">
    <property type="entry name" value="Diacylglycerol_acylTrfase1"/>
</dbReference>
<dbReference type="PIRSF" id="PIRSF000439">
    <property type="entry name" value="Oat_ACAT_DAG_ARE"/>
    <property type="match status" value="1"/>
</dbReference>
<dbReference type="EMBL" id="JAEACU010000008">
    <property type="protein sequence ID" value="KAH7519229.1"/>
    <property type="molecule type" value="Genomic_DNA"/>
</dbReference>
<feature type="transmembrane region" description="Helical" evidence="14">
    <location>
        <begin position="194"/>
        <end position="213"/>
    </location>
</feature>
<feature type="transmembrane region" description="Helical" evidence="14">
    <location>
        <begin position="369"/>
        <end position="393"/>
    </location>
</feature>
<comment type="caution">
    <text evidence="15">The sequence shown here is derived from an EMBL/GenBank/DDBJ whole genome shotgun (WGS) entry which is preliminary data.</text>
</comment>
<dbReference type="PIRSF" id="PIRSF500231">
    <property type="entry name" value="Oat_dag"/>
    <property type="match status" value="1"/>
</dbReference>
<evidence type="ECO:0000313" key="16">
    <source>
        <dbReference type="Proteomes" id="UP000813462"/>
    </source>
</evidence>
<evidence type="ECO:0000256" key="1">
    <source>
        <dbReference type="ARBA" id="ARBA00004477"/>
    </source>
</evidence>
<evidence type="ECO:0000256" key="10">
    <source>
        <dbReference type="ARBA" id="ARBA00023315"/>
    </source>
</evidence>
<evidence type="ECO:0000313" key="15">
    <source>
        <dbReference type="EMBL" id="KAH7519229.1"/>
    </source>
</evidence>
<accession>A0A978UW63</accession>
<dbReference type="GO" id="GO:0004144">
    <property type="term" value="F:diacylglycerol O-acyltransferase activity"/>
    <property type="evidence" value="ECO:0007669"/>
    <property type="project" value="InterPro"/>
</dbReference>
<name>A0A978UW63_ZIZJJ</name>
<feature type="compositionally biased region" description="Polar residues" evidence="13">
    <location>
        <begin position="1"/>
        <end position="26"/>
    </location>
</feature>
<dbReference type="Pfam" id="PF03062">
    <property type="entry name" value="MBOAT"/>
    <property type="match status" value="1"/>
</dbReference>
<comment type="subcellular location">
    <subcellularLocation>
        <location evidence="1 11">Endoplasmic reticulum membrane</location>
        <topology evidence="1 11">Multi-pass membrane protein</topology>
    </subcellularLocation>
</comment>
<keyword evidence="7 11" id="KW-0256">Endoplasmic reticulum</keyword>
<evidence type="ECO:0000256" key="3">
    <source>
        <dbReference type="ARBA" id="ARBA00005189"/>
    </source>
</evidence>
<feature type="region of interest" description="Disordered" evidence="13">
    <location>
        <begin position="1"/>
        <end position="48"/>
    </location>
</feature>
<evidence type="ECO:0000256" key="14">
    <source>
        <dbReference type="SAM" id="Phobius"/>
    </source>
</evidence>
<feature type="transmembrane region" description="Helical" evidence="14">
    <location>
        <begin position="252"/>
        <end position="270"/>
    </location>
</feature>
<evidence type="ECO:0000256" key="5">
    <source>
        <dbReference type="ARBA" id="ARBA00022679"/>
    </source>
</evidence>
<dbReference type="Proteomes" id="UP000813462">
    <property type="component" value="Unassembled WGS sequence"/>
</dbReference>
<feature type="transmembrane region" description="Helical" evidence="14">
    <location>
        <begin position="151"/>
        <end position="170"/>
    </location>
</feature>
<evidence type="ECO:0000256" key="7">
    <source>
        <dbReference type="ARBA" id="ARBA00022824"/>
    </source>
</evidence>
<dbReference type="InterPro" id="IPR004299">
    <property type="entry name" value="MBOAT_fam"/>
</dbReference>
<comment type="pathway">
    <text evidence="3">Lipid metabolism.</text>
</comment>
<keyword evidence="6 14" id="KW-0812">Transmembrane</keyword>
<keyword evidence="10 11" id="KW-0012">Acyltransferase</keyword>
<evidence type="ECO:0000256" key="8">
    <source>
        <dbReference type="ARBA" id="ARBA00022989"/>
    </source>
</evidence>
<evidence type="ECO:0000256" key="13">
    <source>
        <dbReference type="SAM" id="MobiDB-lite"/>
    </source>
</evidence>
<feature type="transmembrane region" description="Helical" evidence="14">
    <location>
        <begin position="321"/>
        <end position="339"/>
    </location>
</feature>
<dbReference type="AlphaFoldDB" id="A0A978UW63"/>
<evidence type="ECO:0000256" key="6">
    <source>
        <dbReference type="ARBA" id="ARBA00022692"/>
    </source>
</evidence>
<evidence type="ECO:0000256" key="9">
    <source>
        <dbReference type="ARBA" id="ARBA00023136"/>
    </source>
</evidence>
<comment type="similarity">
    <text evidence="4 11">Belongs to the membrane-bound acyltransferase family. Sterol o-acyltransferase subfamily.</text>
</comment>
<feature type="transmembrane region" description="Helical" evidence="14">
    <location>
        <begin position="225"/>
        <end position="246"/>
    </location>
</feature>
<evidence type="ECO:0000256" key="11">
    <source>
        <dbReference type="PIRNR" id="PIRNR000439"/>
    </source>
</evidence>
<proteinExistence type="inferred from homology"/>
<feature type="transmembrane region" description="Helical" evidence="14">
    <location>
        <begin position="506"/>
        <end position="525"/>
    </location>
</feature>
<reference evidence="15" key="1">
    <citation type="journal article" date="2021" name="Front. Plant Sci.">
        <title>Chromosome-Scale Genome Assembly for Chinese Sour Jujube and Insights Into Its Genome Evolution and Domestication Signature.</title>
        <authorList>
            <person name="Shen L.-Y."/>
            <person name="Luo H."/>
            <person name="Wang X.-L."/>
            <person name="Wang X.-M."/>
            <person name="Qiu X.-J."/>
            <person name="Liu H."/>
            <person name="Zhou S.-S."/>
            <person name="Jia K.-H."/>
            <person name="Nie S."/>
            <person name="Bao Y.-T."/>
            <person name="Zhang R.-G."/>
            <person name="Yun Q.-Z."/>
            <person name="Chai Y.-H."/>
            <person name="Lu J.-Y."/>
            <person name="Li Y."/>
            <person name="Zhao S.-W."/>
            <person name="Mao J.-F."/>
            <person name="Jia S.-G."/>
            <person name="Mao Y.-M."/>
        </authorList>
    </citation>
    <scope>NUCLEOTIDE SEQUENCE</scope>
    <source>
        <strain evidence="15">AT0</strain>
        <tissue evidence="15">Leaf</tissue>
    </source>
</reference>
<dbReference type="PANTHER" id="PTHR10408:SF7">
    <property type="entry name" value="DIACYLGLYCEROL O-ACYLTRANSFERASE 1"/>
    <property type="match status" value="1"/>
</dbReference>
<feature type="active site" evidence="12">
    <location>
        <position position="453"/>
    </location>
</feature>
<feature type="transmembrane region" description="Helical" evidence="14">
    <location>
        <begin position="427"/>
        <end position="452"/>
    </location>
</feature>
<evidence type="ECO:0000256" key="12">
    <source>
        <dbReference type="PIRSR" id="PIRSR000439-1"/>
    </source>
</evidence>
<dbReference type="PANTHER" id="PTHR10408">
    <property type="entry name" value="STEROL O-ACYLTRANSFERASE"/>
    <property type="match status" value="1"/>
</dbReference>
<evidence type="ECO:0000256" key="4">
    <source>
        <dbReference type="ARBA" id="ARBA00009010"/>
    </source>
</evidence>
<evidence type="ECO:0000256" key="2">
    <source>
        <dbReference type="ARBA" id="ARBA00004771"/>
    </source>
</evidence>
<keyword evidence="5 11" id="KW-0808">Transferase</keyword>
<comment type="pathway">
    <text evidence="2">Glycerolipid metabolism; triacylglycerol biosynthesis.</text>
</comment>
<dbReference type="InterPro" id="IPR014371">
    <property type="entry name" value="Oat_ACAT_DAG_ARE"/>
</dbReference>
<protein>
    <recommendedName>
        <fullName evidence="11">O-acyltransferase</fullName>
    </recommendedName>
</protein>
<keyword evidence="8 14" id="KW-1133">Transmembrane helix</keyword>
<keyword evidence="9 11" id="KW-0472">Membrane</keyword>
<dbReference type="GO" id="GO:0009941">
    <property type="term" value="C:chloroplast envelope"/>
    <property type="evidence" value="ECO:0007669"/>
    <property type="project" value="TreeGrafter"/>
</dbReference>